<dbReference type="AlphaFoldDB" id="A0A077N6J5"/>
<reference evidence="1" key="1">
    <citation type="submission" date="2013-07" db="EMBL/GenBank/DDBJ databases">
        <title>Sub-species coevolution in mutualistic symbiosis.</title>
        <authorList>
            <person name="Murfin K."/>
            <person name="Klassen J."/>
            <person name="Lee M."/>
            <person name="Forst S."/>
            <person name="Stock P."/>
            <person name="Goodrich-Blair H."/>
        </authorList>
    </citation>
    <scope>NUCLEOTIDE SEQUENCE [LARGE SCALE GENOMIC DNA]</scope>
    <source>
        <strain evidence="1">Puntauvense</strain>
    </source>
</reference>
<gene>
    <name evidence="1" type="ORF">XBP1_2830025</name>
</gene>
<sequence>MTWLNINTHFASRYLICASK</sequence>
<evidence type="ECO:0000313" key="1">
    <source>
        <dbReference type="EMBL" id="CDG97866.1"/>
    </source>
</evidence>
<accession>A0A077N6J5</accession>
<protein>
    <submittedName>
        <fullName evidence="1">Uncharacterized protein</fullName>
    </submittedName>
</protein>
<dbReference type="Proteomes" id="UP000028511">
    <property type="component" value="Unassembled WGS sequence"/>
</dbReference>
<name>A0A077N6J5_XENBV</name>
<dbReference type="EMBL" id="CBSW010000205">
    <property type="protein sequence ID" value="CDG97866.1"/>
    <property type="molecule type" value="Genomic_DNA"/>
</dbReference>
<organism evidence="1">
    <name type="scientific">Xenorhabdus bovienii str. puntauvense</name>
    <dbReference type="NCBI Taxonomy" id="1398201"/>
    <lineage>
        <taxon>Bacteria</taxon>
        <taxon>Pseudomonadati</taxon>
        <taxon>Pseudomonadota</taxon>
        <taxon>Gammaproteobacteria</taxon>
        <taxon>Enterobacterales</taxon>
        <taxon>Morganellaceae</taxon>
        <taxon>Xenorhabdus</taxon>
    </lineage>
</organism>
<dbReference type="HOGENOM" id="CLU_222189_0_0_6"/>
<proteinExistence type="predicted"/>
<comment type="caution">
    <text evidence="1">The sequence shown here is derived from an EMBL/GenBank/DDBJ whole genome shotgun (WGS) entry which is preliminary data.</text>
</comment>